<dbReference type="PANTHER" id="PTHR33693:SF1">
    <property type="entry name" value="TYPE-4 URACIL-DNA GLYCOSYLASE"/>
    <property type="match status" value="1"/>
</dbReference>
<dbReference type="InterPro" id="IPR051536">
    <property type="entry name" value="UDG_Type-4/5"/>
</dbReference>
<protein>
    <recommendedName>
        <fullName evidence="6">Uracil-DNA glycosylase</fullName>
    </recommendedName>
</protein>
<keyword evidence="1" id="KW-0227">DNA damage</keyword>
<dbReference type="GO" id="GO:0097506">
    <property type="term" value="F:deaminated base DNA N-glycosylase activity"/>
    <property type="evidence" value="ECO:0007669"/>
    <property type="project" value="UniProtKB-ARBA"/>
</dbReference>
<feature type="non-terminal residue" evidence="4">
    <location>
        <position position="131"/>
    </location>
</feature>
<dbReference type="Proteomes" id="UP000580839">
    <property type="component" value="Unassembled WGS sequence"/>
</dbReference>
<evidence type="ECO:0008006" key="6">
    <source>
        <dbReference type="Google" id="ProtNLM"/>
    </source>
</evidence>
<evidence type="ECO:0000313" key="5">
    <source>
        <dbReference type="Proteomes" id="UP000580839"/>
    </source>
</evidence>
<evidence type="ECO:0000313" key="4">
    <source>
        <dbReference type="EMBL" id="NOT34885.1"/>
    </source>
</evidence>
<comment type="caution">
    <text evidence="4">The sequence shown here is derived from an EMBL/GenBank/DDBJ whole genome shotgun (WGS) entry which is preliminary data.</text>
</comment>
<keyword evidence="2" id="KW-0378">Hydrolase</keyword>
<organism evidence="4 5">
    <name type="scientific">Eiseniibacteriota bacterium</name>
    <dbReference type="NCBI Taxonomy" id="2212470"/>
    <lineage>
        <taxon>Bacteria</taxon>
        <taxon>Candidatus Eiseniibacteriota</taxon>
    </lineage>
</organism>
<evidence type="ECO:0000256" key="2">
    <source>
        <dbReference type="ARBA" id="ARBA00022801"/>
    </source>
</evidence>
<dbReference type="AlphaFoldDB" id="A0A849SS56"/>
<reference evidence="4 5" key="1">
    <citation type="submission" date="2020-04" db="EMBL/GenBank/DDBJ databases">
        <title>Metagenomic profiling of ammonia- and methane-oxidizing microorganisms in a Dutch drinking water treatment plant.</title>
        <authorList>
            <person name="Poghosyan L."/>
            <person name="Leucker S."/>
        </authorList>
    </citation>
    <scope>NUCLEOTIDE SEQUENCE [LARGE SCALE GENOMIC DNA]</scope>
    <source>
        <strain evidence="4">S-RSF-IL-03</strain>
    </source>
</reference>
<dbReference type="SUPFAM" id="SSF52141">
    <property type="entry name" value="Uracil-DNA glycosylase-like"/>
    <property type="match status" value="1"/>
</dbReference>
<accession>A0A849SS56</accession>
<dbReference type="Gene3D" id="3.40.470.10">
    <property type="entry name" value="Uracil-DNA glycosylase-like domain"/>
    <property type="match status" value="1"/>
</dbReference>
<name>A0A849SS56_UNCEI</name>
<gene>
    <name evidence="4" type="ORF">HOP12_12040</name>
</gene>
<dbReference type="PANTHER" id="PTHR33693">
    <property type="entry name" value="TYPE-5 URACIL-DNA GLYCOSYLASE"/>
    <property type="match status" value="1"/>
</dbReference>
<sequence length="131" mass="13671">MSERELATIVSSARRALERLAAAGEGDLIVSGAAVARRARRLVPAPELEEFVFTDTLTPPQEALNPRDLAARGTIHDLALPVLEQVAAEARACTKCGLCETRTHAVPGVGSARTGIVFVGEAPGADEDAKG</sequence>
<dbReference type="EMBL" id="JABFRW010000153">
    <property type="protein sequence ID" value="NOT34885.1"/>
    <property type="molecule type" value="Genomic_DNA"/>
</dbReference>
<proteinExistence type="predicted"/>
<evidence type="ECO:0000256" key="1">
    <source>
        <dbReference type="ARBA" id="ARBA00022763"/>
    </source>
</evidence>
<keyword evidence="3" id="KW-0234">DNA repair</keyword>
<evidence type="ECO:0000256" key="3">
    <source>
        <dbReference type="ARBA" id="ARBA00023204"/>
    </source>
</evidence>
<dbReference type="InterPro" id="IPR036895">
    <property type="entry name" value="Uracil-DNA_glycosylase-like_sf"/>
</dbReference>
<dbReference type="GO" id="GO:0006281">
    <property type="term" value="P:DNA repair"/>
    <property type="evidence" value="ECO:0007669"/>
    <property type="project" value="UniProtKB-KW"/>
</dbReference>